<gene>
    <name evidence="1" type="ORF">DSO57_1012091</name>
</gene>
<reference evidence="1" key="1">
    <citation type="submission" date="2022-04" db="EMBL/GenBank/DDBJ databases">
        <title>Genome of the entomopathogenic fungus Entomophthora muscae.</title>
        <authorList>
            <person name="Elya C."/>
            <person name="Lovett B.R."/>
            <person name="Lee E."/>
            <person name="Macias A.M."/>
            <person name="Hajek A.E."/>
            <person name="De Bivort B.L."/>
            <person name="Kasson M.T."/>
            <person name="De Fine Licht H.H."/>
            <person name="Stajich J.E."/>
        </authorList>
    </citation>
    <scope>NUCLEOTIDE SEQUENCE</scope>
    <source>
        <strain evidence="1">Berkeley</strain>
    </source>
</reference>
<comment type="caution">
    <text evidence="1">The sequence shown here is derived from an EMBL/GenBank/DDBJ whole genome shotgun (WGS) entry which is preliminary data.</text>
</comment>
<protein>
    <submittedName>
        <fullName evidence="1">Uncharacterized protein</fullName>
    </submittedName>
</protein>
<organism evidence="1 2">
    <name type="scientific">Entomophthora muscae</name>
    <dbReference type="NCBI Taxonomy" id="34485"/>
    <lineage>
        <taxon>Eukaryota</taxon>
        <taxon>Fungi</taxon>
        <taxon>Fungi incertae sedis</taxon>
        <taxon>Zoopagomycota</taxon>
        <taxon>Entomophthoromycotina</taxon>
        <taxon>Entomophthoromycetes</taxon>
        <taxon>Entomophthorales</taxon>
        <taxon>Entomophthoraceae</taxon>
        <taxon>Entomophthora</taxon>
    </lineage>
</organism>
<keyword evidence="2" id="KW-1185">Reference proteome</keyword>
<dbReference type="Proteomes" id="UP001165960">
    <property type="component" value="Unassembled WGS sequence"/>
</dbReference>
<proteinExistence type="predicted"/>
<accession>A0ACC2TUN8</accession>
<name>A0ACC2TUN8_9FUNG</name>
<sequence>MDLNASPERYLPEKEEVNKDLLHQVLAVNTVTRRQAIHTEALPSCETIETVSIPYAKKLSHPSSKVTHESNSVKKLAQILHSVQVSTTLETLKTLKPELNSALEAILLQFKGLDIHKITKISSQDYGD</sequence>
<evidence type="ECO:0000313" key="2">
    <source>
        <dbReference type="Proteomes" id="UP001165960"/>
    </source>
</evidence>
<evidence type="ECO:0000313" key="1">
    <source>
        <dbReference type="EMBL" id="KAJ9077927.1"/>
    </source>
</evidence>
<dbReference type="EMBL" id="QTSX02002172">
    <property type="protein sequence ID" value="KAJ9077927.1"/>
    <property type="molecule type" value="Genomic_DNA"/>
</dbReference>